<organism evidence="2 3">
    <name type="scientific">Caenorhabditis japonica</name>
    <dbReference type="NCBI Taxonomy" id="281687"/>
    <lineage>
        <taxon>Eukaryota</taxon>
        <taxon>Metazoa</taxon>
        <taxon>Ecdysozoa</taxon>
        <taxon>Nematoda</taxon>
        <taxon>Chromadorea</taxon>
        <taxon>Rhabditida</taxon>
        <taxon>Rhabditina</taxon>
        <taxon>Rhabditomorpha</taxon>
        <taxon>Rhabditoidea</taxon>
        <taxon>Rhabditidae</taxon>
        <taxon>Peloderinae</taxon>
        <taxon>Caenorhabditis</taxon>
    </lineage>
</organism>
<protein>
    <submittedName>
        <fullName evidence="2">Uncharacterized protein</fullName>
    </submittedName>
</protein>
<name>A0A8R1IND0_CAEJA</name>
<accession>A0A8R1IND0</accession>
<proteinExistence type="predicted"/>
<reference evidence="2" key="2">
    <citation type="submission" date="2022-06" db="UniProtKB">
        <authorList>
            <consortium name="EnsemblMetazoa"/>
        </authorList>
    </citation>
    <scope>IDENTIFICATION</scope>
    <source>
        <strain evidence="2">DF5081</strain>
    </source>
</reference>
<evidence type="ECO:0000313" key="2">
    <source>
        <dbReference type="EnsemblMetazoa" id="CJA35697.1"/>
    </source>
</evidence>
<dbReference type="EnsemblMetazoa" id="CJA35697.1">
    <property type="protein sequence ID" value="CJA35697.1"/>
    <property type="gene ID" value="WBGene00211544"/>
</dbReference>
<feature type="region of interest" description="Disordered" evidence="1">
    <location>
        <begin position="77"/>
        <end position="100"/>
    </location>
</feature>
<dbReference type="Proteomes" id="UP000005237">
    <property type="component" value="Unassembled WGS sequence"/>
</dbReference>
<reference evidence="3" key="1">
    <citation type="submission" date="2010-08" db="EMBL/GenBank/DDBJ databases">
        <authorList>
            <consortium name="Caenorhabditis japonica Sequencing Consortium"/>
            <person name="Wilson R.K."/>
        </authorList>
    </citation>
    <scope>NUCLEOTIDE SEQUENCE [LARGE SCALE GENOMIC DNA]</scope>
    <source>
        <strain evidence="3">DF5081</strain>
    </source>
</reference>
<evidence type="ECO:0000256" key="1">
    <source>
        <dbReference type="SAM" id="MobiDB-lite"/>
    </source>
</evidence>
<feature type="region of interest" description="Disordered" evidence="1">
    <location>
        <begin position="38"/>
        <end position="63"/>
    </location>
</feature>
<sequence length="177" mass="19906">MQIKKKSSSQHRRKYVREEVRSHVQRNCSPCGRCNESVLQKGTRRSPGRHNCSEPIQRGSRAQRSTPIYVITQSDSLRAAATDANKKGTTRSSSPNRRVTRAMSVSQHPRINVFAMKCAATIQISPEPTRKIFTYLCATSRTTSLQGPRQAHQRVGRYKVTKTSRTHVATTKNVLNG</sequence>
<keyword evidence="3" id="KW-1185">Reference proteome</keyword>
<evidence type="ECO:0000313" key="3">
    <source>
        <dbReference type="Proteomes" id="UP000005237"/>
    </source>
</evidence>
<feature type="compositionally biased region" description="Polar residues" evidence="1">
    <location>
        <begin position="90"/>
        <end position="100"/>
    </location>
</feature>